<dbReference type="AlphaFoldDB" id="A0A1Q2KWP2"/>
<reference evidence="1 2" key="1">
    <citation type="submission" date="2017-02" db="EMBL/GenBank/DDBJ databases">
        <title>The complete genomic sequence of a novel cold adapted crude oil-degrading bacterium Planococcus qaidamina Y42.</title>
        <authorList>
            <person name="Yang R."/>
        </authorList>
    </citation>
    <scope>NUCLEOTIDE SEQUENCE [LARGE SCALE GENOMIC DNA]</scope>
    <source>
        <strain evidence="1 2">Y42</strain>
    </source>
</reference>
<evidence type="ECO:0000313" key="1">
    <source>
        <dbReference type="EMBL" id="AQQ52227.1"/>
    </source>
</evidence>
<organism evidence="1 2">
    <name type="scientific">Planococcus lenghuensis</name>
    <dbReference type="NCBI Taxonomy" id="2213202"/>
    <lineage>
        <taxon>Bacteria</taxon>
        <taxon>Bacillati</taxon>
        <taxon>Bacillota</taxon>
        <taxon>Bacilli</taxon>
        <taxon>Bacillales</taxon>
        <taxon>Caryophanaceae</taxon>
        <taxon>Planococcus</taxon>
    </lineage>
</organism>
<keyword evidence="2" id="KW-1185">Reference proteome</keyword>
<name>A0A1Q2KWP2_9BACL</name>
<accession>A0A1Q2KWP2</accession>
<dbReference type="EMBL" id="CP019640">
    <property type="protein sequence ID" value="AQQ52227.1"/>
    <property type="molecule type" value="Genomic_DNA"/>
</dbReference>
<dbReference type="RefSeq" id="WP_077588100.1">
    <property type="nucleotide sequence ID" value="NZ_CP019640.1"/>
</dbReference>
<evidence type="ECO:0000313" key="2">
    <source>
        <dbReference type="Proteomes" id="UP000188184"/>
    </source>
</evidence>
<dbReference type="Proteomes" id="UP000188184">
    <property type="component" value="Chromosome"/>
</dbReference>
<sequence length="135" mass="15782">MGRELLQRLIRLFGYEQERAVDVDELELDAEVGRKARKDQALTAVIGEDPLDQIDWLIAHGFDELIKVQKRIDREHTKPHIPERSQQLASMRQVVVIEWVAAETVDVPKPPVRREPLLTYEYIACSKVIHYWIRS</sequence>
<proteinExistence type="predicted"/>
<protein>
    <submittedName>
        <fullName evidence="1">Uncharacterized protein</fullName>
    </submittedName>
</protein>
<dbReference type="KEGG" id="pmar:B0X71_03265"/>
<gene>
    <name evidence="1" type="ORF">B0X71_03265</name>
</gene>